<reference evidence="1 2" key="1">
    <citation type="submission" date="2019-09" db="EMBL/GenBank/DDBJ databases">
        <title>Isolation and identification of active actinomycetes.</title>
        <authorList>
            <person name="Yu Z."/>
            <person name="Han C."/>
            <person name="Yu B."/>
        </authorList>
    </citation>
    <scope>NUCLEOTIDE SEQUENCE [LARGE SCALE GENOMIC DNA]</scope>
    <source>
        <strain evidence="1 2">NEAU-H2</strain>
    </source>
</reference>
<comment type="caution">
    <text evidence="1">The sequence shown here is derived from an EMBL/GenBank/DDBJ whole genome shotgun (WGS) entry which is preliminary data.</text>
</comment>
<keyword evidence="2" id="KW-1185">Reference proteome</keyword>
<sequence>MLSTPEPDATAEAVHKAMLAHPEEDVTALAARLDLTGDQVRSALDRLSELALVHPSSDPVSLG</sequence>
<dbReference type="AlphaFoldDB" id="A0A7J5DIC6"/>
<dbReference type="EMBL" id="WBKG01000008">
    <property type="protein sequence ID" value="KAB1988421.1"/>
    <property type="molecule type" value="Genomic_DNA"/>
</dbReference>
<gene>
    <name evidence="1" type="ORF">F8144_12340</name>
</gene>
<evidence type="ECO:0000313" key="2">
    <source>
        <dbReference type="Proteomes" id="UP000442990"/>
    </source>
</evidence>
<organism evidence="1 2">
    <name type="scientific">Streptomyces triticiradicis</name>
    <dbReference type="NCBI Taxonomy" id="2651189"/>
    <lineage>
        <taxon>Bacteria</taxon>
        <taxon>Bacillati</taxon>
        <taxon>Actinomycetota</taxon>
        <taxon>Actinomycetes</taxon>
        <taxon>Kitasatosporales</taxon>
        <taxon>Streptomycetaceae</taxon>
        <taxon>Streptomyces</taxon>
    </lineage>
</organism>
<name>A0A7J5DIC6_9ACTN</name>
<dbReference type="Proteomes" id="UP000442990">
    <property type="component" value="Unassembled WGS sequence"/>
</dbReference>
<proteinExistence type="predicted"/>
<protein>
    <recommendedName>
        <fullName evidence="3">MarR family transcriptional regulator</fullName>
    </recommendedName>
</protein>
<evidence type="ECO:0000313" key="1">
    <source>
        <dbReference type="EMBL" id="KAB1988421.1"/>
    </source>
</evidence>
<accession>A0A7J5DIC6</accession>
<dbReference type="RefSeq" id="WP_151469333.1">
    <property type="nucleotide sequence ID" value="NZ_WBKG01000008.1"/>
</dbReference>
<evidence type="ECO:0008006" key="3">
    <source>
        <dbReference type="Google" id="ProtNLM"/>
    </source>
</evidence>